<reference evidence="3" key="1">
    <citation type="journal article" date="2014" name="Front. Microbiol.">
        <title>High frequency of phylogenetically diverse reductive dehalogenase-homologous genes in deep subseafloor sedimentary metagenomes.</title>
        <authorList>
            <person name="Kawai M."/>
            <person name="Futagami T."/>
            <person name="Toyoda A."/>
            <person name="Takaki Y."/>
            <person name="Nishi S."/>
            <person name="Hori S."/>
            <person name="Arai W."/>
            <person name="Tsubouchi T."/>
            <person name="Morono Y."/>
            <person name="Uchiyama I."/>
            <person name="Ito T."/>
            <person name="Fujiyama A."/>
            <person name="Inagaki F."/>
            <person name="Takami H."/>
        </authorList>
    </citation>
    <scope>NUCLEOTIDE SEQUENCE</scope>
    <source>
        <strain evidence="3">Expedition CK06-06</strain>
    </source>
</reference>
<feature type="domain" description="AMP-dependent synthetase/ligase" evidence="2">
    <location>
        <begin position="2"/>
        <end position="173"/>
    </location>
</feature>
<protein>
    <recommendedName>
        <fullName evidence="2">AMP-dependent synthetase/ligase domain-containing protein</fullName>
    </recommendedName>
</protein>
<dbReference type="SUPFAM" id="SSF56801">
    <property type="entry name" value="Acetyl-CoA synthetase-like"/>
    <property type="match status" value="1"/>
</dbReference>
<evidence type="ECO:0000259" key="2">
    <source>
        <dbReference type="Pfam" id="PF00501"/>
    </source>
</evidence>
<organism evidence="3">
    <name type="scientific">marine sediment metagenome</name>
    <dbReference type="NCBI Taxonomy" id="412755"/>
    <lineage>
        <taxon>unclassified sequences</taxon>
        <taxon>metagenomes</taxon>
        <taxon>ecological metagenomes</taxon>
    </lineage>
</organism>
<keyword evidence="1" id="KW-0812">Transmembrane</keyword>
<dbReference type="AlphaFoldDB" id="X1G2S6"/>
<sequence length="187" mass="20693">MVLCCFPFFHIAGFFVAMYLTYISSTQILIANPRDTNHIIHEMIDKKITVYSSVPTLFLLVARNPKSKEIPSEILNNITLYISGAAPFPAEAVRDFEKQFHSENKFVEVYGMTETAVLVSASPAVGKKKIGTVGLPLPDTEMKLVDVETGEEVEIGKPGEVCVKGPQVARGYHKKPEETKKAFDKDG</sequence>
<keyword evidence="1" id="KW-0472">Membrane</keyword>
<dbReference type="Gene3D" id="2.30.38.10">
    <property type="entry name" value="Luciferase, Domain 3"/>
    <property type="match status" value="1"/>
</dbReference>
<dbReference type="EMBL" id="BARU01009594">
    <property type="protein sequence ID" value="GAH39090.1"/>
    <property type="molecule type" value="Genomic_DNA"/>
</dbReference>
<gene>
    <name evidence="3" type="ORF">S03H2_18487</name>
</gene>
<name>X1G2S6_9ZZZZ</name>
<accession>X1G2S6</accession>
<evidence type="ECO:0000256" key="1">
    <source>
        <dbReference type="SAM" id="Phobius"/>
    </source>
</evidence>
<proteinExistence type="predicted"/>
<keyword evidence="1" id="KW-1133">Transmembrane helix</keyword>
<dbReference type="GO" id="GO:0016405">
    <property type="term" value="F:CoA-ligase activity"/>
    <property type="evidence" value="ECO:0007669"/>
    <property type="project" value="TreeGrafter"/>
</dbReference>
<evidence type="ECO:0000313" key="3">
    <source>
        <dbReference type="EMBL" id="GAH39090.1"/>
    </source>
</evidence>
<dbReference type="Gene3D" id="3.40.50.980">
    <property type="match status" value="1"/>
</dbReference>
<dbReference type="PANTHER" id="PTHR24096">
    <property type="entry name" value="LONG-CHAIN-FATTY-ACID--COA LIGASE"/>
    <property type="match status" value="1"/>
</dbReference>
<comment type="caution">
    <text evidence="3">The sequence shown here is derived from an EMBL/GenBank/DDBJ whole genome shotgun (WGS) entry which is preliminary data.</text>
</comment>
<feature type="non-terminal residue" evidence="3">
    <location>
        <position position="187"/>
    </location>
</feature>
<dbReference type="InterPro" id="IPR000873">
    <property type="entry name" value="AMP-dep_synth/lig_dom"/>
</dbReference>
<feature type="transmembrane region" description="Helical" evidence="1">
    <location>
        <begin position="6"/>
        <end position="24"/>
    </location>
</feature>
<dbReference type="Pfam" id="PF00501">
    <property type="entry name" value="AMP-binding"/>
    <property type="match status" value="1"/>
</dbReference>